<reference evidence="2" key="2">
    <citation type="journal article" date="2015" name="Data Brief">
        <title>Shoot transcriptome of the giant reed, Arundo donax.</title>
        <authorList>
            <person name="Barrero R.A."/>
            <person name="Guerrero F.D."/>
            <person name="Moolhuijzen P."/>
            <person name="Goolsby J.A."/>
            <person name="Tidwell J."/>
            <person name="Bellgard S.E."/>
            <person name="Bellgard M.I."/>
        </authorList>
    </citation>
    <scope>NUCLEOTIDE SEQUENCE</scope>
    <source>
        <tissue evidence="2">Shoot tissue taken approximately 20 cm above the soil surface</tissue>
    </source>
</reference>
<evidence type="ECO:0000256" key="1">
    <source>
        <dbReference type="SAM" id="MobiDB-lite"/>
    </source>
</evidence>
<organism evidence="2">
    <name type="scientific">Arundo donax</name>
    <name type="common">Giant reed</name>
    <name type="synonym">Donax arundinaceus</name>
    <dbReference type="NCBI Taxonomy" id="35708"/>
    <lineage>
        <taxon>Eukaryota</taxon>
        <taxon>Viridiplantae</taxon>
        <taxon>Streptophyta</taxon>
        <taxon>Embryophyta</taxon>
        <taxon>Tracheophyta</taxon>
        <taxon>Spermatophyta</taxon>
        <taxon>Magnoliopsida</taxon>
        <taxon>Liliopsida</taxon>
        <taxon>Poales</taxon>
        <taxon>Poaceae</taxon>
        <taxon>PACMAD clade</taxon>
        <taxon>Arundinoideae</taxon>
        <taxon>Arundineae</taxon>
        <taxon>Arundo</taxon>
    </lineage>
</organism>
<accession>A0A0A8Y589</accession>
<name>A0A0A8Y589_ARUDO</name>
<sequence>MGALAGPRRPGLSDDDGNLEGICNSERQRRGEGEEETPYRTVQVVLL</sequence>
<proteinExistence type="predicted"/>
<feature type="region of interest" description="Disordered" evidence="1">
    <location>
        <begin position="1"/>
        <end position="47"/>
    </location>
</feature>
<reference evidence="2" key="1">
    <citation type="submission" date="2014-09" db="EMBL/GenBank/DDBJ databases">
        <authorList>
            <person name="Magalhaes I.L.F."/>
            <person name="Oliveira U."/>
            <person name="Santos F.R."/>
            <person name="Vidigal T.H.D.A."/>
            <person name="Brescovit A.D."/>
            <person name="Santos A.J."/>
        </authorList>
    </citation>
    <scope>NUCLEOTIDE SEQUENCE</scope>
    <source>
        <tissue evidence="2">Shoot tissue taken approximately 20 cm above the soil surface</tissue>
    </source>
</reference>
<protein>
    <submittedName>
        <fullName evidence="2">Uncharacterized protein</fullName>
    </submittedName>
</protein>
<dbReference type="AlphaFoldDB" id="A0A0A8Y589"/>
<dbReference type="EMBL" id="GBRH01278793">
    <property type="protein sequence ID" value="JAD19102.1"/>
    <property type="molecule type" value="Transcribed_RNA"/>
</dbReference>
<evidence type="ECO:0000313" key="2">
    <source>
        <dbReference type="EMBL" id="JAD19102.1"/>
    </source>
</evidence>